<dbReference type="Proteomes" id="UP000532373">
    <property type="component" value="Unassembled WGS sequence"/>
</dbReference>
<name>A0A8E1WL99_9HYPH</name>
<gene>
    <name evidence="2" type="ORF">HNQ96_005395</name>
</gene>
<dbReference type="EMBL" id="JACHGI010000017">
    <property type="protein sequence ID" value="MBB6469505.1"/>
    <property type="molecule type" value="Genomic_DNA"/>
</dbReference>
<organism evidence="2 3">
    <name type="scientific">Aminobacter carboxidus</name>
    <dbReference type="NCBI Taxonomy" id="376165"/>
    <lineage>
        <taxon>Bacteria</taxon>
        <taxon>Pseudomonadati</taxon>
        <taxon>Pseudomonadota</taxon>
        <taxon>Alphaproteobacteria</taxon>
        <taxon>Hyphomicrobiales</taxon>
        <taxon>Phyllobacteriaceae</taxon>
        <taxon>Aminobacter</taxon>
    </lineage>
</organism>
<evidence type="ECO:0000313" key="2">
    <source>
        <dbReference type="EMBL" id="MBB6469505.1"/>
    </source>
</evidence>
<evidence type="ECO:0000313" key="3">
    <source>
        <dbReference type="Proteomes" id="UP000532373"/>
    </source>
</evidence>
<reference evidence="2 3" key="1">
    <citation type="submission" date="2020-08" db="EMBL/GenBank/DDBJ databases">
        <title>Genomic Encyclopedia of Type Strains, Phase IV (KMG-IV): sequencing the most valuable type-strain genomes for metagenomic binning, comparative biology and taxonomic classification.</title>
        <authorList>
            <person name="Goeker M."/>
        </authorList>
    </citation>
    <scope>NUCLEOTIDE SEQUENCE [LARGE SCALE GENOMIC DNA]</scope>
    <source>
        <strain evidence="2 3">DSM 17454</strain>
    </source>
</reference>
<dbReference type="AlphaFoldDB" id="A0A8E1WL99"/>
<feature type="region of interest" description="Disordered" evidence="1">
    <location>
        <begin position="28"/>
        <end position="56"/>
    </location>
</feature>
<proteinExistence type="predicted"/>
<protein>
    <submittedName>
        <fullName evidence="2">Uncharacterized protein</fullName>
    </submittedName>
</protein>
<accession>A0A8E1WL99</accession>
<comment type="caution">
    <text evidence="2">The sequence shown here is derived from an EMBL/GenBank/DDBJ whole genome shotgun (WGS) entry which is preliminary data.</text>
</comment>
<dbReference type="RefSeq" id="WP_184772966.1">
    <property type="nucleotide sequence ID" value="NZ_JACHGI010000017.1"/>
</dbReference>
<sequence length="183" mass="19853">MGLKPGDHVFRAGPAGQFSQELFAADSAETTGQKLDQKEGPQAGRNNNNGLPSGHFELCPQISRLDPITFPQPSQLATGGIFSSDVLDSTSRKMFLSPAVRGAGMAIRHQIKARYRSRNDEIVAGLRDAAHAAAPLDPMMVVKRKAAEISTAMALLHGGDWRVQIDHQEGLVLIVRRRHRGNP</sequence>
<evidence type="ECO:0000256" key="1">
    <source>
        <dbReference type="SAM" id="MobiDB-lite"/>
    </source>
</evidence>